<evidence type="ECO:0000256" key="4">
    <source>
        <dbReference type="PROSITE-ProRule" id="PRU00339"/>
    </source>
</evidence>
<organism evidence="6 7">
    <name type="scientific">Ascoidea rubescens DSM 1968</name>
    <dbReference type="NCBI Taxonomy" id="1344418"/>
    <lineage>
        <taxon>Eukaryota</taxon>
        <taxon>Fungi</taxon>
        <taxon>Dikarya</taxon>
        <taxon>Ascomycota</taxon>
        <taxon>Saccharomycotina</taxon>
        <taxon>Saccharomycetes</taxon>
        <taxon>Ascoideaceae</taxon>
        <taxon>Ascoidea</taxon>
    </lineage>
</organism>
<dbReference type="Pfam" id="PF10602">
    <property type="entry name" value="RPN7"/>
    <property type="match status" value="1"/>
</dbReference>
<dbReference type="InterPro" id="IPR019585">
    <property type="entry name" value="Rpn7/CSN1"/>
</dbReference>
<dbReference type="EMBL" id="KV454479">
    <property type="protein sequence ID" value="ODV61561.1"/>
    <property type="molecule type" value="Genomic_DNA"/>
</dbReference>
<dbReference type="SUPFAM" id="SSF46785">
    <property type="entry name" value="Winged helix' DNA-binding domain"/>
    <property type="match status" value="1"/>
</dbReference>
<sequence>MSDNNLNNDVAKIPDFDLSQSVFLLKNPALSSRHPKALEYLLSEIEKERLGPYYCYLHNDCFTKDNSVFPWNEELYNSIKLDNEKEIATIKDKIKEAENDDEGELEIVKGYTELGEYYAKIGDRENAIITLRKAFELTPSTGSKIDILLTISRIGFFFDDLIFIKKILEETSSLIDKGGDWERRNRFKTYKGIYLMSIRNFSEASSLLIDSLTTFTSSEISSYEQIAQFASISGVVSLDRKTLKSKIVESSEILSLKSSSPGLLPIINLTNSLYNCEYSKFFKYLSEVNDEVLVPSKYLSRHASYYLREMRRKAYSQLLESYKSLSLKSMADQFGVSIEFLDNDLCKFIQNNKVNCVIDRVNGIVETNRPDNKNAQYQLLIKQGDALLTKLQKYGAAVRLSGTERVA</sequence>
<keyword evidence="7" id="KW-1185">Reference proteome</keyword>
<dbReference type="FunFam" id="1.25.40.570:FF:000005">
    <property type="entry name" value="26S proteasome regulatory subunit N7"/>
    <property type="match status" value="1"/>
</dbReference>
<proteinExistence type="predicted"/>
<evidence type="ECO:0000313" key="7">
    <source>
        <dbReference type="Proteomes" id="UP000095038"/>
    </source>
</evidence>
<reference evidence="7" key="1">
    <citation type="submission" date="2016-05" db="EMBL/GenBank/DDBJ databases">
        <title>Comparative genomics of biotechnologically important yeasts.</title>
        <authorList>
            <consortium name="DOE Joint Genome Institute"/>
            <person name="Riley R."/>
            <person name="Haridas S."/>
            <person name="Wolfe K.H."/>
            <person name="Lopes M.R."/>
            <person name="Hittinger C.T."/>
            <person name="Goker M."/>
            <person name="Salamov A."/>
            <person name="Wisecaver J."/>
            <person name="Long T.M."/>
            <person name="Aerts A.L."/>
            <person name="Barry K."/>
            <person name="Choi C."/>
            <person name="Clum A."/>
            <person name="Coughlan A.Y."/>
            <person name="Deshpande S."/>
            <person name="Douglass A.P."/>
            <person name="Hanson S.J."/>
            <person name="Klenk H.-P."/>
            <person name="Labutti K."/>
            <person name="Lapidus A."/>
            <person name="Lindquist E."/>
            <person name="Lipzen A."/>
            <person name="Meier-Kolthoff J.P."/>
            <person name="Ohm R.A."/>
            <person name="Otillar R.P."/>
            <person name="Pangilinan J."/>
            <person name="Peng Y."/>
            <person name="Rokas A."/>
            <person name="Rosa C.A."/>
            <person name="Scheuner C."/>
            <person name="Sibirny A.A."/>
            <person name="Slot J.C."/>
            <person name="Stielow J.B."/>
            <person name="Sun H."/>
            <person name="Kurtzman C.P."/>
            <person name="Blackwell M."/>
            <person name="Grigoriev I.V."/>
            <person name="Jeffries T.W."/>
        </authorList>
    </citation>
    <scope>NUCLEOTIDE SEQUENCE [LARGE SCALE GENOMIC DNA]</scope>
    <source>
        <strain evidence="7">DSM 1968</strain>
    </source>
</reference>
<keyword evidence="4" id="KW-0802">TPR repeat</keyword>
<keyword evidence="1" id="KW-0647">Proteasome</keyword>
<dbReference type="Proteomes" id="UP000095038">
    <property type="component" value="Unassembled WGS sequence"/>
</dbReference>
<dbReference type="GO" id="GO:0005634">
    <property type="term" value="C:nucleus"/>
    <property type="evidence" value="ECO:0007669"/>
    <property type="project" value="EnsemblFungi"/>
</dbReference>
<dbReference type="Pfam" id="PF01399">
    <property type="entry name" value="PCI"/>
    <property type="match status" value="1"/>
</dbReference>
<evidence type="ECO:0000256" key="3">
    <source>
        <dbReference type="ARBA" id="ARBA00093502"/>
    </source>
</evidence>
<dbReference type="PROSITE" id="PS50005">
    <property type="entry name" value="TPR"/>
    <property type="match status" value="1"/>
</dbReference>
<dbReference type="Gene3D" id="1.25.40.570">
    <property type="match status" value="1"/>
</dbReference>
<evidence type="ECO:0000259" key="5">
    <source>
        <dbReference type="PROSITE" id="PS50250"/>
    </source>
</evidence>
<dbReference type="InterPro" id="IPR049549">
    <property type="entry name" value="RPN7_PSMD6_C"/>
</dbReference>
<dbReference type="InterPro" id="IPR045135">
    <property type="entry name" value="Rpn7_N"/>
</dbReference>
<dbReference type="GeneID" id="30966750"/>
<dbReference type="InterPro" id="IPR000717">
    <property type="entry name" value="PCI_dom"/>
</dbReference>
<dbReference type="PROSITE" id="PS50250">
    <property type="entry name" value="PCI"/>
    <property type="match status" value="1"/>
</dbReference>
<dbReference type="InterPro" id="IPR019734">
    <property type="entry name" value="TPR_rpt"/>
</dbReference>
<dbReference type="RefSeq" id="XP_020047868.1">
    <property type="nucleotide sequence ID" value="XM_020193114.1"/>
</dbReference>
<dbReference type="AlphaFoldDB" id="A0A1D2VIW1"/>
<evidence type="ECO:0000313" key="6">
    <source>
        <dbReference type="EMBL" id="ODV61561.1"/>
    </source>
</evidence>
<evidence type="ECO:0000256" key="2">
    <source>
        <dbReference type="ARBA" id="ARBA00093435"/>
    </source>
</evidence>
<dbReference type="STRING" id="1344418.A0A1D2VIW1"/>
<dbReference type="FunCoup" id="A0A1D2VIW1">
    <property type="interactions" value="1120"/>
</dbReference>
<comment type="subunit">
    <text evidence="3">The 26S proteasome is composed of a core protease, known as the 20S proteasome, capped at one or both ends by the 19S regulatory complex (RC). The RC is composed of at least 18 different subunits in two subcomplexes, the base and the lid, which form the portions proximal and distal to the 20S proteolytic core, respectively. Component of the lid subcomplex of the 19S RC.</text>
</comment>
<feature type="repeat" description="TPR" evidence="4">
    <location>
        <begin position="108"/>
        <end position="141"/>
    </location>
</feature>
<evidence type="ECO:0000256" key="1">
    <source>
        <dbReference type="ARBA" id="ARBA00022942"/>
    </source>
</evidence>
<dbReference type="GO" id="GO:0008541">
    <property type="term" value="C:proteasome regulatory particle, lid subcomplex"/>
    <property type="evidence" value="ECO:0007669"/>
    <property type="project" value="EnsemblFungi"/>
</dbReference>
<dbReference type="GO" id="GO:0043161">
    <property type="term" value="P:proteasome-mediated ubiquitin-dependent protein catabolic process"/>
    <property type="evidence" value="ECO:0007669"/>
    <property type="project" value="EnsemblFungi"/>
</dbReference>
<accession>A0A1D2VIW1</accession>
<protein>
    <submittedName>
        <fullName evidence="6">PCI-domain-containing protein</fullName>
    </submittedName>
</protein>
<dbReference type="OrthoDB" id="1452at2759"/>
<dbReference type="InParanoid" id="A0A1D2VIW1"/>
<dbReference type="Pfam" id="PF21154">
    <property type="entry name" value="RPN7_PSMD6_C"/>
    <property type="match status" value="1"/>
</dbReference>
<dbReference type="InterPro" id="IPR036390">
    <property type="entry name" value="WH_DNA-bd_sf"/>
</dbReference>
<gene>
    <name evidence="6" type="ORF">ASCRUDRAFT_75553</name>
</gene>
<dbReference type="SMART" id="SM00088">
    <property type="entry name" value="PINT"/>
    <property type="match status" value="1"/>
</dbReference>
<dbReference type="SUPFAM" id="SSF48452">
    <property type="entry name" value="TPR-like"/>
    <property type="match status" value="1"/>
</dbReference>
<feature type="domain" description="PCI" evidence="5">
    <location>
        <begin position="200"/>
        <end position="372"/>
    </location>
</feature>
<dbReference type="GO" id="GO:0005198">
    <property type="term" value="F:structural molecule activity"/>
    <property type="evidence" value="ECO:0007669"/>
    <property type="project" value="EnsemblFungi"/>
</dbReference>
<dbReference type="PANTHER" id="PTHR14145:SF1">
    <property type="entry name" value="26S PROTEASOME NON-ATPASE REGULATORY SUBUNIT 6"/>
    <property type="match status" value="1"/>
</dbReference>
<name>A0A1D2VIW1_9ASCO</name>
<dbReference type="InterPro" id="IPR011990">
    <property type="entry name" value="TPR-like_helical_dom_sf"/>
</dbReference>
<comment type="function">
    <text evidence="2">Component of the 19S cap proteasome complex which acts as a regulatory subunit of the 26S proteasome, involved in the ATP-dependent degradation of ubiquitinated proteins.</text>
</comment>
<dbReference type="PANTHER" id="PTHR14145">
    <property type="entry name" value="26S PROTESOME SUBUNIT 6"/>
    <property type="match status" value="1"/>
</dbReference>